<dbReference type="OrthoDB" id="46988at2759"/>
<comment type="pathway">
    <text evidence="2 14">Lipid metabolism; fatty acid biosynthesis.</text>
</comment>
<proteinExistence type="inferred from homology"/>
<evidence type="ECO:0000256" key="12">
    <source>
        <dbReference type="ARBA" id="ARBA00023239"/>
    </source>
</evidence>
<reference evidence="16" key="1">
    <citation type="journal article" date="2021" name="IMA Fungus">
        <title>Genomic characterization of three marine fungi, including Emericellopsis atlantica sp. nov. with signatures of a generalist lifestyle and marine biomass degradation.</title>
        <authorList>
            <person name="Hagestad O.C."/>
            <person name="Hou L."/>
            <person name="Andersen J.H."/>
            <person name="Hansen E.H."/>
            <person name="Altermark B."/>
            <person name="Li C."/>
            <person name="Kuhnert E."/>
            <person name="Cox R.J."/>
            <person name="Crous P.W."/>
            <person name="Spatafora J.W."/>
            <person name="Lail K."/>
            <person name="Amirebrahimi M."/>
            <person name="Lipzen A."/>
            <person name="Pangilinan J."/>
            <person name="Andreopoulos W."/>
            <person name="Hayes R.D."/>
            <person name="Ng V."/>
            <person name="Grigoriev I.V."/>
            <person name="Jackson S.A."/>
            <person name="Sutton T.D.S."/>
            <person name="Dobson A.D.W."/>
            <person name="Rama T."/>
        </authorList>
    </citation>
    <scope>NUCLEOTIDE SEQUENCE</scope>
    <source>
        <strain evidence="16">TRa018bII</strain>
    </source>
</reference>
<keyword evidence="7 14" id="KW-0276">Fatty acid metabolism</keyword>
<comment type="similarity">
    <text evidence="3 14">Belongs to the very long-chain fatty acids dehydratase HACD family.</text>
</comment>
<dbReference type="GO" id="GO:0030497">
    <property type="term" value="P:fatty acid elongation"/>
    <property type="evidence" value="ECO:0007669"/>
    <property type="project" value="TreeGrafter"/>
</dbReference>
<keyword evidence="17" id="KW-1185">Reference proteome</keyword>
<evidence type="ECO:0000256" key="9">
    <source>
        <dbReference type="ARBA" id="ARBA00023098"/>
    </source>
</evidence>
<protein>
    <recommendedName>
        <fullName evidence="4 14">Very-long-chain (3R)-3-hydroxyacyl-CoA dehydratase</fullName>
        <ecNumber evidence="4 14">4.2.1.134</ecNumber>
    </recommendedName>
</protein>
<feature type="transmembrane region" description="Helical" evidence="14">
    <location>
        <begin position="165"/>
        <end position="182"/>
    </location>
</feature>
<gene>
    <name evidence="16" type="ORF">BJ875DRAFT_491874</name>
</gene>
<evidence type="ECO:0000256" key="5">
    <source>
        <dbReference type="ARBA" id="ARBA00022516"/>
    </source>
</evidence>
<evidence type="ECO:0000256" key="6">
    <source>
        <dbReference type="ARBA" id="ARBA00022692"/>
    </source>
</evidence>
<evidence type="ECO:0000256" key="13">
    <source>
        <dbReference type="ARBA" id="ARBA00036671"/>
    </source>
</evidence>
<evidence type="ECO:0000256" key="1">
    <source>
        <dbReference type="ARBA" id="ARBA00004141"/>
    </source>
</evidence>
<feature type="transmembrane region" description="Helical" evidence="14">
    <location>
        <begin position="34"/>
        <end position="59"/>
    </location>
</feature>
<evidence type="ECO:0000256" key="14">
    <source>
        <dbReference type="RuleBase" id="RU363109"/>
    </source>
</evidence>
<keyword evidence="10 14" id="KW-0472">Membrane</keyword>
<comment type="catalytic activity">
    <reaction evidence="13 14">
        <text>a very-long-chain (3R)-3-hydroxyacyl-CoA = a very-long-chain (2E)-enoyl-CoA + H2O</text>
        <dbReference type="Rhea" id="RHEA:45812"/>
        <dbReference type="ChEBI" id="CHEBI:15377"/>
        <dbReference type="ChEBI" id="CHEBI:83728"/>
        <dbReference type="ChEBI" id="CHEBI:85440"/>
        <dbReference type="EC" id="4.2.1.134"/>
    </reaction>
</comment>
<dbReference type="GO" id="GO:0102158">
    <property type="term" value="F:very-long-chain (3R)-3-hydroxyacyl-CoA dehydratase activity"/>
    <property type="evidence" value="ECO:0007669"/>
    <property type="project" value="UniProtKB-EC"/>
</dbReference>
<dbReference type="AlphaFoldDB" id="A0A9P7YTY7"/>
<evidence type="ECO:0000256" key="2">
    <source>
        <dbReference type="ARBA" id="ARBA00005194"/>
    </source>
</evidence>
<keyword evidence="11 14" id="KW-0275">Fatty acid biosynthesis</keyword>
<name>A0A9P7YTY7_9HELO</name>
<comment type="subcellular location">
    <subcellularLocation>
        <location evidence="14">Endoplasmic reticulum membrane</location>
        <topology evidence="14">Multi-pass membrane protein</topology>
    </subcellularLocation>
    <subcellularLocation>
        <location evidence="1">Membrane</location>
        <topology evidence="1">Multi-pass membrane protein</topology>
    </subcellularLocation>
</comment>
<dbReference type="GO" id="GO:0005789">
    <property type="term" value="C:endoplasmic reticulum membrane"/>
    <property type="evidence" value="ECO:0007669"/>
    <property type="project" value="UniProtKB-SubCell"/>
</dbReference>
<evidence type="ECO:0000256" key="3">
    <source>
        <dbReference type="ARBA" id="ARBA00007811"/>
    </source>
</evidence>
<dbReference type="EC" id="4.2.1.134" evidence="4 14"/>
<feature type="transmembrane region" description="Helical" evidence="14">
    <location>
        <begin position="194"/>
        <end position="216"/>
    </location>
</feature>
<dbReference type="Pfam" id="PF04387">
    <property type="entry name" value="PTPLA"/>
    <property type="match status" value="1"/>
</dbReference>
<evidence type="ECO:0000313" key="17">
    <source>
        <dbReference type="Proteomes" id="UP000824998"/>
    </source>
</evidence>
<dbReference type="Proteomes" id="UP000824998">
    <property type="component" value="Unassembled WGS sequence"/>
</dbReference>
<keyword evidence="5 14" id="KW-0444">Lipid biosynthesis</keyword>
<accession>A0A9P7YTY7</accession>
<sequence>MLKMETRARSESSTPIHPSRPKPLTSSSSKTQYLILYNFASAISWLVVLGRVILLIPLVGFGRVYPGMGNFAKWTQTMALLEVVHAATGLVRSPLSTTAMQVASRILLVWPIVNTFPHLAKSAGYSSMLIAWSVTEVIRYSYFTLSLSGFTPSFITWLRYNTFYVLYPMGISSECFLIYKAIEPARGVRTEYAWALQAILAVYVPGSYVLFTHMMAQRGKVMRGKGFKNA</sequence>
<comment type="function">
    <text evidence="14">Catalyzes the third of the four reactions of the long-chain fatty acids elongation cycle. This endoplasmic reticulum-bound enzymatic process, allows the addition of two carbons to the chain of long- and very long-chain fatty acids/VLCFAs per cycle. This enzyme catalyzes the dehydration of the 3-hydroxyacyl-CoA intermediate into trans-2,3-enoyl-CoA, within each cycle of fatty acid elongation. Thereby, it participates to the production of VLCFAs of different chain lengths that are involved in multiple biological processes as precursors of membrane lipids and lipid mediators.</text>
</comment>
<dbReference type="GO" id="GO:0030148">
    <property type="term" value="P:sphingolipid biosynthetic process"/>
    <property type="evidence" value="ECO:0007669"/>
    <property type="project" value="TreeGrafter"/>
</dbReference>
<evidence type="ECO:0000256" key="7">
    <source>
        <dbReference type="ARBA" id="ARBA00022832"/>
    </source>
</evidence>
<feature type="compositionally biased region" description="Basic and acidic residues" evidence="15">
    <location>
        <begin position="1"/>
        <end position="10"/>
    </location>
</feature>
<evidence type="ECO:0000256" key="4">
    <source>
        <dbReference type="ARBA" id="ARBA00013122"/>
    </source>
</evidence>
<dbReference type="PANTHER" id="PTHR11035:SF3">
    <property type="entry name" value="VERY-LONG-CHAIN (3R)-3-HYDROXYACYL-COA DEHYDRATASE"/>
    <property type="match status" value="1"/>
</dbReference>
<dbReference type="PANTHER" id="PTHR11035">
    <property type="entry name" value="VERY-LONG-CHAIN (3R)-3-HYDROXYACYL-COA DEHYDRATASE"/>
    <property type="match status" value="1"/>
</dbReference>
<organism evidence="16 17">
    <name type="scientific">Amylocarpus encephaloides</name>
    <dbReference type="NCBI Taxonomy" id="45428"/>
    <lineage>
        <taxon>Eukaryota</taxon>
        <taxon>Fungi</taxon>
        <taxon>Dikarya</taxon>
        <taxon>Ascomycota</taxon>
        <taxon>Pezizomycotina</taxon>
        <taxon>Leotiomycetes</taxon>
        <taxon>Helotiales</taxon>
        <taxon>Helotiales incertae sedis</taxon>
        <taxon>Amylocarpus</taxon>
    </lineage>
</organism>
<evidence type="ECO:0000256" key="15">
    <source>
        <dbReference type="SAM" id="MobiDB-lite"/>
    </source>
</evidence>
<keyword evidence="12 14" id="KW-0456">Lyase</keyword>
<evidence type="ECO:0000313" key="16">
    <source>
        <dbReference type="EMBL" id="KAG9239028.1"/>
    </source>
</evidence>
<keyword evidence="6 14" id="KW-0812">Transmembrane</keyword>
<dbReference type="InterPro" id="IPR007482">
    <property type="entry name" value="Tyr_Pase-like_PTPLA"/>
</dbReference>
<evidence type="ECO:0000256" key="10">
    <source>
        <dbReference type="ARBA" id="ARBA00023136"/>
    </source>
</evidence>
<comment type="caution">
    <text evidence="14">Lacks conserved residue(s) required for the propagation of feature annotation.</text>
</comment>
<dbReference type="EMBL" id="MU251362">
    <property type="protein sequence ID" value="KAG9239028.1"/>
    <property type="molecule type" value="Genomic_DNA"/>
</dbReference>
<dbReference type="GO" id="GO:0042761">
    <property type="term" value="P:very long-chain fatty acid biosynthetic process"/>
    <property type="evidence" value="ECO:0007669"/>
    <property type="project" value="TreeGrafter"/>
</dbReference>
<evidence type="ECO:0000256" key="8">
    <source>
        <dbReference type="ARBA" id="ARBA00022989"/>
    </source>
</evidence>
<keyword evidence="8 14" id="KW-1133">Transmembrane helix</keyword>
<keyword evidence="9 14" id="KW-0443">Lipid metabolism</keyword>
<evidence type="ECO:0000256" key="11">
    <source>
        <dbReference type="ARBA" id="ARBA00023160"/>
    </source>
</evidence>
<feature type="region of interest" description="Disordered" evidence="15">
    <location>
        <begin position="1"/>
        <end position="27"/>
    </location>
</feature>
<keyword evidence="14" id="KW-0256">Endoplasmic reticulum</keyword>
<comment type="caution">
    <text evidence="16">The sequence shown here is derived from an EMBL/GenBank/DDBJ whole genome shotgun (WGS) entry which is preliminary data.</text>
</comment>